<keyword evidence="3" id="KW-0274">FAD</keyword>
<dbReference type="VEuPathDB" id="FungiDB:PV09_04481"/>
<dbReference type="OrthoDB" id="74360at2759"/>
<sequence length="499" mass="56948">MTTSMDLRSIFPFDNGQEHPDFMKYTIDSGKPMKVINIGARYTGVVACIRIPRKFANIEFKCYEKNHDVDGTWLDNTYPGVAYDVPSHEYQTAFETNPNWTQCYSTGNEIWKYFKHIAVKYDAEKYITFNTKMIEGRWQGDKKLWKITLKNVKTGEVFTDVCNVLFGCVGNLNRPHLADIPGRDTFKGSLIHPARWNHNVDIKGKKVAVIVNVEGVHETRGAGGVNFRYSDEDTAKFQNKKEYYKSYERTLRDALACLHLITFKGSPLAMGAQKATAEMMRLKSVKDPSVAEAIIPDWAIGCRRLTPGTPYIEALCEEKRQLIKEPIECFDASGIITKEGTHRRYDVIILASGYEITYQDFPLYGRNGVNLNDIFEQAPESYLGVCPPEMPILGNPRWEDFDYELMDEEEPFAFFGNGMTEQDMDMKGNFAPYMDIEAEYPELREFFGKEENTKEHASLKSAVISSDNADPKKMLETDGIMTTQIDFIKSSHSGINFLQ</sequence>
<dbReference type="PANTHER" id="PTHR42877">
    <property type="entry name" value="L-ORNITHINE N(5)-MONOOXYGENASE-RELATED"/>
    <property type="match status" value="1"/>
</dbReference>
<dbReference type="RefSeq" id="XP_016214034.1">
    <property type="nucleotide sequence ID" value="XM_016357832.1"/>
</dbReference>
<gene>
    <name evidence="5" type="ORF">PV09_04481</name>
</gene>
<evidence type="ECO:0008006" key="7">
    <source>
        <dbReference type="Google" id="ProtNLM"/>
    </source>
</evidence>
<dbReference type="EMBL" id="KN847541">
    <property type="protein sequence ID" value="KIW04165.1"/>
    <property type="molecule type" value="Genomic_DNA"/>
</dbReference>
<dbReference type="Gene3D" id="3.50.50.60">
    <property type="entry name" value="FAD/NAD(P)-binding domain"/>
    <property type="match status" value="2"/>
</dbReference>
<evidence type="ECO:0000256" key="2">
    <source>
        <dbReference type="ARBA" id="ARBA00022630"/>
    </source>
</evidence>
<accession>A0A0D2ACD0</accession>
<evidence type="ECO:0000313" key="5">
    <source>
        <dbReference type="EMBL" id="KIW04165.1"/>
    </source>
</evidence>
<proteinExistence type="inferred from homology"/>
<protein>
    <recommendedName>
        <fullName evidence="7">FAD/NAD(P)-binding domain-containing protein</fullName>
    </recommendedName>
</protein>
<evidence type="ECO:0000256" key="1">
    <source>
        <dbReference type="ARBA" id="ARBA00010139"/>
    </source>
</evidence>
<dbReference type="InterPro" id="IPR020946">
    <property type="entry name" value="Flavin_mOase-like"/>
</dbReference>
<dbReference type="GO" id="GO:0050661">
    <property type="term" value="F:NADP binding"/>
    <property type="evidence" value="ECO:0007669"/>
    <property type="project" value="InterPro"/>
</dbReference>
<evidence type="ECO:0000256" key="4">
    <source>
        <dbReference type="ARBA" id="ARBA00023002"/>
    </source>
</evidence>
<dbReference type="Pfam" id="PF00743">
    <property type="entry name" value="FMO-like"/>
    <property type="match status" value="1"/>
</dbReference>
<dbReference type="GeneID" id="27312454"/>
<dbReference type="InterPro" id="IPR036188">
    <property type="entry name" value="FAD/NAD-bd_sf"/>
</dbReference>
<keyword evidence="6" id="KW-1185">Reference proteome</keyword>
<dbReference type="SUPFAM" id="SSF51905">
    <property type="entry name" value="FAD/NAD(P)-binding domain"/>
    <property type="match status" value="2"/>
</dbReference>
<keyword evidence="2" id="KW-0285">Flavoprotein</keyword>
<name>A0A0D2ACD0_9PEZI</name>
<dbReference type="HOGENOM" id="CLU_546536_0_0_1"/>
<organism evidence="5 6">
    <name type="scientific">Verruconis gallopava</name>
    <dbReference type="NCBI Taxonomy" id="253628"/>
    <lineage>
        <taxon>Eukaryota</taxon>
        <taxon>Fungi</taxon>
        <taxon>Dikarya</taxon>
        <taxon>Ascomycota</taxon>
        <taxon>Pezizomycotina</taxon>
        <taxon>Dothideomycetes</taxon>
        <taxon>Pleosporomycetidae</taxon>
        <taxon>Venturiales</taxon>
        <taxon>Sympoventuriaceae</taxon>
        <taxon>Verruconis</taxon>
    </lineage>
</organism>
<evidence type="ECO:0000313" key="6">
    <source>
        <dbReference type="Proteomes" id="UP000053259"/>
    </source>
</evidence>
<dbReference type="Proteomes" id="UP000053259">
    <property type="component" value="Unassembled WGS sequence"/>
</dbReference>
<dbReference type="InterPro" id="IPR051209">
    <property type="entry name" value="FAD-bind_Monooxygenase_sf"/>
</dbReference>
<dbReference type="PANTHER" id="PTHR42877:SF7">
    <property type="entry name" value="FLAVIN-BINDING MONOOXYGENASE-RELATED"/>
    <property type="match status" value="1"/>
</dbReference>
<dbReference type="AlphaFoldDB" id="A0A0D2ACD0"/>
<dbReference type="InParanoid" id="A0A0D2ACD0"/>
<keyword evidence="4" id="KW-0560">Oxidoreductase</keyword>
<comment type="similarity">
    <text evidence="1">Belongs to the FAD-binding monooxygenase family.</text>
</comment>
<dbReference type="GO" id="GO:0004499">
    <property type="term" value="F:N,N-dimethylaniline monooxygenase activity"/>
    <property type="evidence" value="ECO:0007669"/>
    <property type="project" value="InterPro"/>
</dbReference>
<evidence type="ECO:0000256" key="3">
    <source>
        <dbReference type="ARBA" id="ARBA00022827"/>
    </source>
</evidence>
<dbReference type="GO" id="GO:0050660">
    <property type="term" value="F:flavin adenine dinucleotide binding"/>
    <property type="evidence" value="ECO:0007669"/>
    <property type="project" value="InterPro"/>
</dbReference>
<reference evidence="5 6" key="1">
    <citation type="submission" date="2015-01" db="EMBL/GenBank/DDBJ databases">
        <title>The Genome Sequence of Ochroconis gallopava CBS43764.</title>
        <authorList>
            <consortium name="The Broad Institute Genomics Platform"/>
            <person name="Cuomo C."/>
            <person name="de Hoog S."/>
            <person name="Gorbushina A."/>
            <person name="Stielow B."/>
            <person name="Teixiera M."/>
            <person name="Abouelleil A."/>
            <person name="Chapman S.B."/>
            <person name="Priest M."/>
            <person name="Young S.K."/>
            <person name="Wortman J."/>
            <person name="Nusbaum C."/>
            <person name="Birren B."/>
        </authorList>
    </citation>
    <scope>NUCLEOTIDE SEQUENCE [LARGE SCALE GENOMIC DNA]</scope>
    <source>
        <strain evidence="5 6">CBS 43764</strain>
    </source>
</reference>